<proteinExistence type="predicted"/>
<dbReference type="EMBL" id="JAUZQC010000008">
    <property type="protein sequence ID" value="KAK5867452.1"/>
    <property type="molecule type" value="Genomic_DNA"/>
</dbReference>
<evidence type="ECO:0000313" key="3">
    <source>
        <dbReference type="Proteomes" id="UP001346869"/>
    </source>
</evidence>
<reference evidence="2 3" key="2">
    <citation type="journal article" date="2023" name="Mol. Biol. Evol.">
        <title>Genomics of Secondarily Temperate Adaptation in the Only Non-Antarctic Icefish.</title>
        <authorList>
            <person name="Rivera-Colon A.G."/>
            <person name="Rayamajhi N."/>
            <person name="Minhas B.F."/>
            <person name="Madrigal G."/>
            <person name="Bilyk K.T."/>
            <person name="Yoon V."/>
            <person name="Hune M."/>
            <person name="Gregory S."/>
            <person name="Cheng C.H.C."/>
            <person name="Catchen J.M."/>
        </authorList>
    </citation>
    <scope>NUCLEOTIDE SEQUENCE [LARGE SCALE GENOMIC DNA]</scope>
    <source>
        <strain evidence="2">JMC-PN-2008</strain>
    </source>
</reference>
<feature type="region of interest" description="Disordered" evidence="1">
    <location>
        <begin position="1"/>
        <end position="25"/>
    </location>
</feature>
<dbReference type="AlphaFoldDB" id="A0AAN7XWG7"/>
<gene>
    <name evidence="2" type="ORF">PBY51_011944</name>
</gene>
<evidence type="ECO:0000256" key="1">
    <source>
        <dbReference type="SAM" id="MobiDB-lite"/>
    </source>
</evidence>
<sequence length="69" mass="7897">MVRSSPRLGLRGQNNGAAVQTEQQRARRVDLSEWQICRGYSGPGPSPHTYNGEWEVKCRRKWRGIPSML</sequence>
<accession>A0AAN7XWG7</accession>
<comment type="caution">
    <text evidence="2">The sequence shown here is derived from an EMBL/GenBank/DDBJ whole genome shotgun (WGS) entry which is preliminary data.</text>
</comment>
<feature type="compositionally biased region" description="Polar residues" evidence="1">
    <location>
        <begin position="12"/>
        <end position="23"/>
    </location>
</feature>
<organism evidence="2 3">
    <name type="scientific">Eleginops maclovinus</name>
    <name type="common">Patagonian blennie</name>
    <name type="synonym">Eleginus maclovinus</name>
    <dbReference type="NCBI Taxonomy" id="56733"/>
    <lineage>
        <taxon>Eukaryota</taxon>
        <taxon>Metazoa</taxon>
        <taxon>Chordata</taxon>
        <taxon>Craniata</taxon>
        <taxon>Vertebrata</taxon>
        <taxon>Euteleostomi</taxon>
        <taxon>Actinopterygii</taxon>
        <taxon>Neopterygii</taxon>
        <taxon>Teleostei</taxon>
        <taxon>Neoteleostei</taxon>
        <taxon>Acanthomorphata</taxon>
        <taxon>Eupercaria</taxon>
        <taxon>Perciformes</taxon>
        <taxon>Notothenioidei</taxon>
        <taxon>Eleginopidae</taxon>
        <taxon>Eleginops</taxon>
    </lineage>
</organism>
<evidence type="ECO:0000313" key="2">
    <source>
        <dbReference type="EMBL" id="KAK5867452.1"/>
    </source>
</evidence>
<reference evidence="2 3" key="1">
    <citation type="journal article" date="2023" name="Genes (Basel)">
        <title>Chromosome-Level Genome Assembly and Circadian Gene Repertoire of the Patagonia Blennie Eleginops maclovinus-The Closest Ancestral Proxy of Antarctic Cryonotothenioids.</title>
        <authorList>
            <person name="Cheng C.C."/>
            <person name="Rivera-Colon A.G."/>
            <person name="Minhas B.F."/>
            <person name="Wilson L."/>
            <person name="Rayamajhi N."/>
            <person name="Vargas-Chacoff L."/>
            <person name="Catchen J.M."/>
        </authorList>
    </citation>
    <scope>NUCLEOTIDE SEQUENCE [LARGE SCALE GENOMIC DNA]</scope>
    <source>
        <strain evidence="2">JMC-PN-2008</strain>
    </source>
</reference>
<protein>
    <submittedName>
        <fullName evidence="2">Uncharacterized protein</fullName>
    </submittedName>
</protein>
<dbReference type="Proteomes" id="UP001346869">
    <property type="component" value="Unassembled WGS sequence"/>
</dbReference>
<keyword evidence="3" id="KW-1185">Reference proteome</keyword>
<name>A0AAN7XWG7_ELEMC</name>